<keyword evidence="5" id="KW-0132">Cell division</keyword>
<sequence>MIMELLSSVVIGGLVGSSYLYRSGLGGNDTQKIVRIAANAGLVAKDGKEIRIHRRTTGKGYVEYVFQLPQGLSRKQFEEKLDRFQDGLNSKAKVLEISFADLKAINLRKDIIDQVRQLVNKKKTLKKEVELYFDGMLKFKVWTENLTEDFKYKLELFEKLNGWEVPVGTTRTGLIKHDFEKEYNLIVAGSPGYGKTVFLKNIITTLTARQTKNVNFFLIDLKGGLAFNRFKGMEQVRGLAKNPVEAFAILQAAQAMMNERIEYLLQHGFEDVTEAGFPDRNFVVIDEAADIAGDRACQEIIEDICRRGRGAGFRTIYCTQYPSNQAISSQVRQTVNAQVCFRLRTAAASRAVLDADGAESLPRIRGRAIYWADERHVVQTPYISNEFIDKTINTHITFRARKDDEYAGNHRKGAETRKHTLEFEEIGLS</sequence>
<dbReference type="InterPro" id="IPR027417">
    <property type="entry name" value="P-loop_NTPase"/>
</dbReference>
<dbReference type="Gene3D" id="3.40.50.300">
    <property type="entry name" value="P-loop containing nucleotide triphosphate hydrolases"/>
    <property type="match status" value="1"/>
</dbReference>
<dbReference type="GO" id="GO:0051301">
    <property type="term" value="P:cell division"/>
    <property type="evidence" value="ECO:0007669"/>
    <property type="project" value="UniProtKB-KW"/>
</dbReference>
<comment type="caution">
    <text evidence="5">The sequence shown here is derived from an EMBL/GenBank/DDBJ whole genome shotgun (WGS) entry which is preliminary data.</text>
</comment>
<evidence type="ECO:0000256" key="3">
    <source>
        <dbReference type="PROSITE-ProRule" id="PRU00289"/>
    </source>
</evidence>
<evidence type="ECO:0000313" key="5">
    <source>
        <dbReference type="EMBL" id="TYS66390.1"/>
    </source>
</evidence>
<evidence type="ECO:0000256" key="1">
    <source>
        <dbReference type="ARBA" id="ARBA00022741"/>
    </source>
</evidence>
<dbReference type="AlphaFoldDB" id="A0A5D4SSN1"/>
<dbReference type="GO" id="GO:0003677">
    <property type="term" value="F:DNA binding"/>
    <property type="evidence" value="ECO:0007669"/>
    <property type="project" value="InterPro"/>
</dbReference>
<reference evidence="5 6" key="1">
    <citation type="submission" date="2019-08" db="EMBL/GenBank/DDBJ databases">
        <title>Bacillus genomes from the desert of Cuatro Cienegas, Coahuila.</title>
        <authorList>
            <person name="Olmedo-Alvarez G."/>
        </authorList>
    </citation>
    <scope>NUCLEOTIDE SEQUENCE [LARGE SCALE GENOMIC DNA]</scope>
    <source>
        <strain evidence="5 6">CH37_1T</strain>
    </source>
</reference>
<dbReference type="Proteomes" id="UP000323732">
    <property type="component" value="Unassembled WGS sequence"/>
</dbReference>
<dbReference type="Pfam" id="PF01580">
    <property type="entry name" value="FtsK_SpoIIIE"/>
    <property type="match status" value="1"/>
</dbReference>
<dbReference type="PANTHER" id="PTHR22683">
    <property type="entry name" value="SPORULATION PROTEIN RELATED"/>
    <property type="match status" value="1"/>
</dbReference>
<dbReference type="PANTHER" id="PTHR22683:SF1">
    <property type="entry name" value="TYPE VII SECRETION SYSTEM PROTEIN ESSC"/>
    <property type="match status" value="1"/>
</dbReference>
<dbReference type="InterPro" id="IPR002543">
    <property type="entry name" value="FtsK_dom"/>
</dbReference>
<dbReference type="GO" id="GO:0005524">
    <property type="term" value="F:ATP binding"/>
    <property type="evidence" value="ECO:0007669"/>
    <property type="project" value="UniProtKB-UniRule"/>
</dbReference>
<dbReference type="PROSITE" id="PS50901">
    <property type="entry name" value="FTSK"/>
    <property type="match status" value="1"/>
</dbReference>
<accession>A0A5D4SSN1</accession>
<evidence type="ECO:0000256" key="2">
    <source>
        <dbReference type="ARBA" id="ARBA00022840"/>
    </source>
</evidence>
<dbReference type="EMBL" id="VTES01000001">
    <property type="protein sequence ID" value="TYS66390.1"/>
    <property type="molecule type" value="Genomic_DNA"/>
</dbReference>
<organism evidence="5 6">
    <name type="scientific">Bacillus infantis</name>
    <dbReference type="NCBI Taxonomy" id="324767"/>
    <lineage>
        <taxon>Bacteria</taxon>
        <taxon>Bacillati</taxon>
        <taxon>Bacillota</taxon>
        <taxon>Bacilli</taxon>
        <taxon>Bacillales</taxon>
        <taxon>Bacillaceae</taxon>
        <taxon>Bacillus</taxon>
    </lineage>
</organism>
<feature type="binding site" evidence="3">
    <location>
        <begin position="189"/>
        <end position="196"/>
    </location>
    <ligand>
        <name>ATP</name>
        <dbReference type="ChEBI" id="CHEBI:30616"/>
    </ligand>
</feature>
<dbReference type="SUPFAM" id="SSF52540">
    <property type="entry name" value="P-loop containing nucleoside triphosphate hydrolases"/>
    <property type="match status" value="1"/>
</dbReference>
<feature type="domain" description="FtsK" evidence="4">
    <location>
        <begin position="171"/>
        <end position="350"/>
    </location>
</feature>
<evidence type="ECO:0000313" key="6">
    <source>
        <dbReference type="Proteomes" id="UP000323732"/>
    </source>
</evidence>
<keyword evidence="5" id="KW-0131">Cell cycle</keyword>
<dbReference type="InterPro" id="IPR050206">
    <property type="entry name" value="FtsK/SpoIIIE/SftA"/>
</dbReference>
<name>A0A5D4SSN1_9BACI</name>
<evidence type="ECO:0000259" key="4">
    <source>
        <dbReference type="PROSITE" id="PS50901"/>
    </source>
</evidence>
<protein>
    <submittedName>
        <fullName evidence="5">Cell division protein FtsK</fullName>
    </submittedName>
</protein>
<proteinExistence type="predicted"/>
<gene>
    <name evidence="5" type="ORF">FZD47_02575</name>
</gene>
<dbReference type="RefSeq" id="WP_148949092.1">
    <property type="nucleotide sequence ID" value="NZ_VTES01000001.1"/>
</dbReference>
<keyword evidence="1 3" id="KW-0547">Nucleotide-binding</keyword>
<keyword evidence="2 3" id="KW-0067">ATP-binding</keyword>